<protein>
    <recommendedName>
        <fullName evidence="17">Phospholipase A1</fullName>
        <ecNumber evidence="17">3.1.1.32</ecNumber>
        <ecNumber evidence="17">3.1.1.4</ecNumber>
    </recommendedName>
    <alternativeName>
        <fullName evidence="17">Phosphatidylcholine 1-acylhydrolase</fullName>
    </alternativeName>
</protein>
<dbReference type="SUPFAM" id="SSF56931">
    <property type="entry name" value="Outer membrane phospholipase A (OMPLA)"/>
    <property type="match status" value="1"/>
</dbReference>
<dbReference type="AlphaFoldDB" id="M2U406"/>
<keyword evidence="14 17" id="KW-0998">Cell outer membrane</keyword>
<keyword evidence="10 16" id="KW-0106">Calcium</keyword>
<evidence type="ECO:0000256" key="10">
    <source>
        <dbReference type="ARBA" id="ARBA00022837"/>
    </source>
</evidence>
<evidence type="ECO:0000256" key="3">
    <source>
        <dbReference type="ARBA" id="ARBA00010525"/>
    </source>
</evidence>
<keyword evidence="8 17" id="KW-0732">Signal</keyword>
<dbReference type="OrthoDB" id="188433at2"/>
<keyword evidence="19" id="KW-1185">Reference proteome</keyword>
<dbReference type="InterPro" id="IPR003187">
    <property type="entry name" value="PLipase_A1"/>
</dbReference>
<accession>M2U406</accession>
<comment type="cofactor">
    <cofactor evidence="17">
        <name>Ca(2+)</name>
        <dbReference type="ChEBI" id="CHEBI:29108"/>
    </cofactor>
    <text evidence="17">Binds 1 Ca(2+) ion per monomer. In the dimeric form the Ca(2+) is bound by different amino acids with binding of each Ca(2+) shared with ligands coming from each monomer. The Ca(2+) ion may have a role in catalysis.</text>
</comment>
<comment type="catalytic activity">
    <reaction evidence="2 17">
        <text>a 1,2-diacyl-sn-glycero-3-phosphocholine + H2O = a 1-acyl-sn-glycero-3-phosphocholine + a fatty acid + H(+)</text>
        <dbReference type="Rhea" id="RHEA:15801"/>
        <dbReference type="ChEBI" id="CHEBI:15377"/>
        <dbReference type="ChEBI" id="CHEBI:15378"/>
        <dbReference type="ChEBI" id="CHEBI:28868"/>
        <dbReference type="ChEBI" id="CHEBI:57643"/>
        <dbReference type="ChEBI" id="CHEBI:58168"/>
        <dbReference type="EC" id="3.1.1.4"/>
    </reaction>
</comment>
<feature type="binding site" description="in dimeric form" evidence="16">
    <location>
        <position position="290"/>
    </location>
    <ligand>
        <name>Ca(2+)</name>
        <dbReference type="ChEBI" id="CHEBI:29108"/>
        <label>1</label>
    </ligand>
</feature>
<comment type="similarity">
    <text evidence="3 17">Belongs to the phospholipase A1 family.</text>
</comment>
<comment type="caution">
    <text evidence="18">The sequence shown here is derived from an EMBL/GenBank/DDBJ whole genome shotgun (WGS) entry which is preliminary data.</text>
</comment>
<proteinExistence type="inferred from homology"/>
<comment type="subcellular location">
    <subcellularLocation>
        <location evidence="17">Cell outer membrane</location>
        <topology evidence="17">Multi-pass membrane protein</topology>
    </subcellularLocation>
    <text evidence="17">One of the very few enzymes located there.</text>
</comment>
<evidence type="ECO:0000313" key="19">
    <source>
        <dbReference type="Proteomes" id="UP000011717"/>
    </source>
</evidence>
<evidence type="ECO:0000256" key="7">
    <source>
        <dbReference type="ARBA" id="ARBA00022723"/>
    </source>
</evidence>
<comment type="function">
    <text evidence="17">Hydrolysis of phosphatidylcholine with phospholipase A2 (EC 3.1.1.4) and phospholipase A1 (EC 3.1.1.32) activities.</text>
</comment>
<dbReference type="InterPro" id="IPR036541">
    <property type="entry name" value="PLipase_A1_sf"/>
</dbReference>
<evidence type="ECO:0000256" key="11">
    <source>
        <dbReference type="ARBA" id="ARBA00022963"/>
    </source>
</evidence>
<evidence type="ECO:0000256" key="15">
    <source>
        <dbReference type="PIRSR" id="PIRSR603187-1"/>
    </source>
</evidence>
<keyword evidence="5" id="KW-1134">Transmembrane beta strand</keyword>
<keyword evidence="13" id="KW-0472">Membrane</keyword>
<dbReference type="PANTHER" id="PTHR40457">
    <property type="entry name" value="PHOSPHOLIPASE A1"/>
    <property type="match status" value="1"/>
</dbReference>
<dbReference type="PRINTS" id="PR01486">
    <property type="entry name" value="PHPHLIPASEA1"/>
</dbReference>
<dbReference type="RefSeq" id="WP_008602037.1">
    <property type="nucleotide sequence ID" value="NZ_AMRV01000005.1"/>
</dbReference>
<evidence type="ECO:0000256" key="13">
    <source>
        <dbReference type="ARBA" id="ARBA00023136"/>
    </source>
</evidence>
<evidence type="ECO:0000313" key="18">
    <source>
        <dbReference type="EMBL" id="EMD82762.1"/>
    </source>
</evidence>
<evidence type="ECO:0000256" key="8">
    <source>
        <dbReference type="ARBA" id="ARBA00022729"/>
    </source>
</evidence>
<evidence type="ECO:0000256" key="4">
    <source>
        <dbReference type="ARBA" id="ARBA00011702"/>
    </source>
</evidence>
<gene>
    <name evidence="18" type="ORF">C725_1802</name>
</gene>
<keyword evidence="6" id="KW-0812">Transmembrane</keyword>
<keyword evidence="11 17" id="KW-0442">Lipid degradation</keyword>
<organism evidence="18 19">
    <name type="scientific">Pacificimonas flava</name>
    <dbReference type="NCBI Taxonomy" id="1234595"/>
    <lineage>
        <taxon>Bacteria</taxon>
        <taxon>Pseudomonadati</taxon>
        <taxon>Pseudomonadota</taxon>
        <taxon>Alphaproteobacteria</taxon>
        <taxon>Sphingomonadales</taxon>
        <taxon>Sphingosinicellaceae</taxon>
        <taxon>Pacificimonas</taxon>
    </lineage>
</organism>
<dbReference type="Proteomes" id="UP000011717">
    <property type="component" value="Unassembled WGS sequence"/>
</dbReference>
<sequence length="417" mass="44953">MTIRISLAAALLAAALPQAANAETLVKPDLIVSPAGASVTLVFLNETAERLVPPPRIDADMTIGGRTVPVVLTRRDGTEGVPPSAFARMVYDISGAAPEPGTTVSLTLPAPWQTAAQLTAVAAPADATNEALAAAPDAGMRGEMATGPAPELAAAPTSIATPAAEALAVTTPEETFEERSYFSTYQPVYAVLGLSPANAKLQFSFKYALVDPDGDAAMRWSFLRGVYFGYTQTMFWDLAQESSPFRSIDFKPELFYRYRSDRFLQSLERPALNVQAGIRHQSNGREEPASRSFNETYIEPSVTLPVGGGYHLTAAPRAWFYFGDLEDNPDIDEFRGNTSFRLSLLREDGARLEARAIGFVGTGRGSLQTDASYPITGGFIGNLNLRAHAQLFTGYGDNLLEYDRKVTRLRIGISLAD</sequence>
<evidence type="ECO:0000256" key="2">
    <source>
        <dbReference type="ARBA" id="ARBA00001604"/>
    </source>
</evidence>
<dbReference type="GO" id="GO:0009279">
    <property type="term" value="C:cell outer membrane"/>
    <property type="evidence" value="ECO:0007669"/>
    <property type="project" value="UniProtKB-SubCell"/>
</dbReference>
<dbReference type="PANTHER" id="PTHR40457:SF1">
    <property type="entry name" value="PHOSPHOLIPASE A1"/>
    <property type="match status" value="1"/>
</dbReference>
<dbReference type="EC" id="3.1.1.32" evidence="17"/>
<comment type="subunit">
    <text evidence="4 17">Homodimer; dimerization is reversible, and the dimeric form is the active one.</text>
</comment>
<keyword evidence="7 16" id="KW-0479">Metal-binding</keyword>
<dbReference type="GO" id="GO:0016042">
    <property type="term" value="P:lipid catabolic process"/>
    <property type="evidence" value="ECO:0007669"/>
    <property type="project" value="UniProtKB-KW"/>
</dbReference>
<dbReference type="EMBL" id="AMRV01000005">
    <property type="protein sequence ID" value="EMD82762.1"/>
    <property type="molecule type" value="Genomic_DNA"/>
</dbReference>
<evidence type="ECO:0000256" key="17">
    <source>
        <dbReference type="RuleBase" id="RU366027"/>
    </source>
</evidence>
<evidence type="ECO:0000256" key="16">
    <source>
        <dbReference type="PIRSR" id="PIRSR603187-2"/>
    </source>
</evidence>
<reference evidence="18 19" key="1">
    <citation type="journal article" date="2013" name="Genome Announc.">
        <title>Draft Genome Sequence of Strain JLT2015T, Belonging to the Family Sphingomonadaceae of the Alphaproteobacteria.</title>
        <authorList>
            <person name="Tang K."/>
            <person name="Liu K."/>
            <person name="Li S."/>
            <person name="Jiao N."/>
        </authorList>
    </citation>
    <scope>NUCLEOTIDE SEQUENCE [LARGE SCALE GENOMIC DNA]</scope>
    <source>
        <strain evidence="18 19">JLT2015</strain>
    </source>
</reference>
<evidence type="ECO:0000256" key="14">
    <source>
        <dbReference type="ARBA" id="ARBA00023237"/>
    </source>
</evidence>
<evidence type="ECO:0000256" key="9">
    <source>
        <dbReference type="ARBA" id="ARBA00022801"/>
    </source>
</evidence>
<dbReference type="GO" id="GO:0008970">
    <property type="term" value="F:phospholipase A1 activity"/>
    <property type="evidence" value="ECO:0007669"/>
    <property type="project" value="UniProtKB-EC"/>
</dbReference>
<evidence type="ECO:0000256" key="12">
    <source>
        <dbReference type="ARBA" id="ARBA00023098"/>
    </source>
</evidence>
<feature type="active site" description="Nucleophile" evidence="15">
    <location>
        <position position="282"/>
    </location>
</feature>
<dbReference type="EC" id="3.1.1.4" evidence="17"/>
<dbReference type="Pfam" id="PF02253">
    <property type="entry name" value="PLA1"/>
    <property type="match status" value="1"/>
</dbReference>
<name>M2U406_9SPHN</name>
<evidence type="ECO:0000256" key="5">
    <source>
        <dbReference type="ARBA" id="ARBA00022452"/>
    </source>
</evidence>
<comment type="catalytic activity">
    <reaction evidence="1 17">
        <text>a 1,2-diacyl-sn-glycero-3-phosphocholine + H2O = a 2-acyl-sn-glycero-3-phosphocholine + a fatty acid + H(+)</text>
        <dbReference type="Rhea" id="RHEA:18689"/>
        <dbReference type="ChEBI" id="CHEBI:15377"/>
        <dbReference type="ChEBI" id="CHEBI:15378"/>
        <dbReference type="ChEBI" id="CHEBI:28868"/>
        <dbReference type="ChEBI" id="CHEBI:57643"/>
        <dbReference type="ChEBI" id="CHEBI:57875"/>
        <dbReference type="EC" id="3.1.1.32"/>
    </reaction>
</comment>
<keyword evidence="12 17" id="KW-0443">Lipid metabolism</keyword>
<evidence type="ECO:0000256" key="6">
    <source>
        <dbReference type="ARBA" id="ARBA00022692"/>
    </source>
</evidence>
<feature type="binding site" description="in dimeric form" evidence="16">
    <location>
        <position position="242"/>
    </location>
    <ligand>
        <name>Ca(2+)</name>
        <dbReference type="ChEBI" id="CHEBI:29108"/>
        <label>1</label>
    </ligand>
</feature>
<dbReference type="GO" id="GO:0004623">
    <property type="term" value="F:phospholipase A2 activity"/>
    <property type="evidence" value="ECO:0007669"/>
    <property type="project" value="UniProtKB-EC"/>
</dbReference>
<feature type="binding site" description="in dimeric form" evidence="16">
    <location>
        <position position="285"/>
    </location>
    <ligand>
        <name>Ca(2+)</name>
        <dbReference type="ChEBI" id="CHEBI:29108"/>
        <label>1</label>
    </ligand>
</feature>
<feature type="active site" description="Proton acceptor" evidence="15">
    <location>
        <position position="280"/>
    </location>
</feature>
<dbReference type="GO" id="GO:0046872">
    <property type="term" value="F:metal ion binding"/>
    <property type="evidence" value="ECO:0007669"/>
    <property type="project" value="UniProtKB-KW"/>
</dbReference>
<feature type="chain" id="PRO_5019612995" description="Phospholipase A1" evidence="17">
    <location>
        <begin position="23"/>
        <end position="417"/>
    </location>
</feature>
<dbReference type="Gene3D" id="2.40.230.10">
    <property type="entry name" value="Phospholipase A1"/>
    <property type="match status" value="1"/>
</dbReference>
<keyword evidence="9 17" id="KW-0378">Hydrolase</keyword>
<feature type="signal peptide" evidence="17">
    <location>
        <begin position="1"/>
        <end position="22"/>
    </location>
</feature>
<feature type="binding site" description="in dimeric form" evidence="16">
    <location>
        <position position="327"/>
    </location>
    <ligand>
        <name>Ca(2+)</name>
        <dbReference type="ChEBI" id="CHEBI:29108"/>
        <label>1</label>
    </ligand>
</feature>
<evidence type="ECO:0000256" key="1">
    <source>
        <dbReference type="ARBA" id="ARBA00000111"/>
    </source>
</evidence>